<gene>
    <name evidence="4" type="ORF">N4G40_16105</name>
</gene>
<feature type="domain" description="N-acetyltransferase" evidence="3">
    <location>
        <begin position="4"/>
        <end position="164"/>
    </location>
</feature>
<accession>A0ABU5LIK9</accession>
<keyword evidence="1 4" id="KW-0808">Transferase</keyword>
<dbReference type="InterPro" id="IPR000182">
    <property type="entry name" value="GNAT_dom"/>
</dbReference>
<dbReference type="PANTHER" id="PTHR43877:SF1">
    <property type="entry name" value="ACETYLTRANSFERASE"/>
    <property type="match status" value="1"/>
</dbReference>
<dbReference type="PROSITE" id="PS51186">
    <property type="entry name" value="GNAT"/>
    <property type="match status" value="1"/>
</dbReference>
<dbReference type="SUPFAM" id="SSF55729">
    <property type="entry name" value="Acyl-CoA N-acyltransferases (Nat)"/>
    <property type="match status" value="1"/>
</dbReference>
<dbReference type="GO" id="GO:0016746">
    <property type="term" value="F:acyltransferase activity"/>
    <property type="evidence" value="ECO:0007669"/>
    <property type="project" value="UniProtKB-KW"/>
</dbReference>
<keyword evidence="2 4" id="KW-0012">Acyltransferase</keyword>
<dbReference type="Gene3D" id="3.40.630.30">
    <property type="match status" value="1"/>
</dbReference>
<dbReference type="PANTHER" id="PTHR43877">
    <property type="entry name" value="AMINOALKYLPHOSPHONATE N-ACETYLTRANSFERASE-RELATED-RELATED"/>
    <property type="match status" value="1"/>
</dbReference>
<dbReference type="InterPro" id="IPR016181">
    <property type="entry name" value="Acyl_CoA_acyltransferase"/>
</dbReference>
<evidence type="ECO:0000256" key="1">
    <source>
        <dbReference type="ARBA" id="ARBA00022679"/>
    </source>
</evidence>
<proteinExistence type="predicted"/>
<keyword evidence="5" id="KW-1185">Reference proteome</keyword>
<name>A0ABU5LIK9_9GAMM</name>
<comment type="caution">
    <text evidence="4">The sequence shown here is derived from an EMBL/GenBank/DDBJ whole genome shotgun (WGS) entry which is preliminary data.</text>
</comment>
<evidence type="ECO:0000256" key="2">
    <source>
        <dbReference type="ARBA" id="ARBA00023315"/>
    </source>
</evidence>
<dbReference type="EMBL" id="JAOBTT010000001">
    <property type="protein sequence ID" value="MDZ7279779.1"/>
    <property type="molecule type" value="Genomic_DNA"/>
</dbReference>
<dbReference type="InterPro" id="IPR050832">
    <property type="entry name" value="Bact_Acetyltransf"/>
</dbReference>
<protein>
    <submittedName>
        <fullName evidence="4">GNAT family N-acetyltransferase</fullName>
        <ecNumber evidence="4">2.3.1.-</ecNumber>
    </submittedName>
</protein>
<dbReference type="Proteomes" id="UP001288620">
    <property type="component" value="Unassembled WGS sequence"/>
</dbReference>
<evidence type="ECO:0000313" key="4">
    <source>
        <dbReference type="EMBL" id="MDZ7279779.1"/>
    </source>
</evidence>
<evidence type="ECO:0000313" key="5">
    <source>
        <dbReference type="Proteomes" id="UP001288620"/>
    </source>
</evidence>
<organism evidence="4 5">
    <name type="scientific">Pantoea eucrina</name>
    <dbReference type="NCBI Taxonomy" id="472693"/>
    <lineage>
        <taxon>Bacteria</taxon>
        <taxon>Pseudomonadati</taxon>
        <taxon>Pseudomonadota</taxon>
        <taxon>Gammaproteobacteria</taxon>
        <taxon>Enterobacterales</taxon>
        <taxon>Erwiniaceae</taxon>
        <taxon>Pantoea</taxon>
    </lineage>
</organism>
<dbReference type="Pfam" id="PF00583">
    <property type="entry name" value="Acetyltransf_1"/>
    <property type="match status" value="1"/>
</dbReference>
<reference evidence="5" key="1">
    <citation type="submission" date="2023-07" db="EMBL/GenBank/DDBJ databases">
        <title>Structural and functional analysis of rice phyllospheric bacteria for their antimicrobial properties and defense elicitation against blast disease.</title>
        <authorList>
            <person name="Sahu K.P."/>
            <person name="Asharani P."/>
            <person name="Kumar M."/>
            <person name="Reddy B."/>
            <person name="Kumar A."/>
        </authorList>
    </citation>
    <scope>NUCLEOTIDE SEQUENCE [LARGE SCALE GENOMIC DNA]</scope>
    <source>
        <strain evidence="5">OsEp_Plm_30P10</strain>
    </source>
</reference>
<evidence type="ECO:0000259" key="3">
    <source>
        <dbReference type="PROSITE" id="PS51186"/>
    </source>
</evidence>
<dbReference type="EC" id="2.3.1.-" evidence="4"/>
<dbReference type="RefSeq" id="WP_322543569.1">
    <property type="nucleotide sequence ID" value="NZ_JAOBTT010000001.1"/>
</dbReference>
<dbReference type="CDD" id="cd04301">
    <property type="entry name" value="NAT_SF"/>
    <property type="match status" value="1"/>
</dbReference>
<sequence>MIPIAIRHAVPADAAALMHIYSQSETQANTLHLPHMSPTLWQEKLANIGPGVQMLVAERDGKIVGQLTLEAQSRARRRHVAAFGMGVDPAFHRCGVGSALMAALVDLCDNWLQVTRIELTVFTDNVAAVKLYQKFGFVIEGTAARFAMRDGAMVDAHYMARIKPQ</sequence>